<keyword evidence="3" id="KW-1185">Reference proteome</keyword>
<dbReference type="SUPFAM" id="SSF52540">
    <property type="entry name" value="P-loop containing nucleoside triphosphate hydrolases"/>
    <property type="match status" value="1"/>
</dbReference>
<proteinExistence type="predicted"/>
<name>A0ABX5PYN2_9FLAO</name>
<organism evidence="2 3">
    <name type="scientific">Nonlabens dokdonensis</name>
    <dbReference type="NCBI Taxonomy" id="328515"/>
    <lineage>
        <taxon>Bacteria</taxon>
        <taxon>Pseudomonadati</taxon>
        <taxon>Bacteroidota</taxon>
        <taxon>Flavobacteriia</taxon>
        <taxon>Flavobacteriales</taxon>
        <taxon>Flavobacteriaceae</taxon>
        <taxon>Nonlabens</taxon>
    </lineage>
</organism>
<gene>
    <name evidence="2" type="ORF">LX97_01697</name>
</gene>
<evidence type="ECO:0000259" key="1">
    <source>
        <dbReference type="Pfam" id="PF00685"/>
    </source>
</evidence>
<dbReference type="InterPro" id="IPR027417">
    <property type="entry name" value="P-loop_NTPase"/>
</dbReference>
<dbReference type="Proteomes" id="UP000248584">
    <property type="component" value="Unassembled WGS sequence"/>
</dbReference>
<dbReference type="Gene3D" id="3.40.50.300">
    <property type="entry name" value="P-loop containing nucleotide triphosphate hydrolases"/>
    <property type="match status" value="1"/>
</dbReference>
<evidence type="ECO:0000313" key="2">
    <source>
        <dbReference type="EMBL" id="PZX40924.1"/>
    </source>
</evidence>
<dbReference type="InterPro" id="IPR000863">
    <property type="entry name" value="Sulfotransferase_dom"/>
</dbReference>
<protein>
    <submittedName>
        <fullName evidence="2">Sulfotransferase domain-containing protein</fullName>
    </submittedName>
</protein>
<feature type="domain" description="Sulfotransferase" evidence="1">
    <location>
        <begin position="23"/>
        <end position="240"/>
    </location>
</feature>
<sequence>MKNKILNSFGLKKNNSKIDGIHFITAFPKSGSSFISLVISDLLGYPIRDLIYSHFREQDIYLPELNKYLNQNIVSKHHTLATEPNIDILKENNIHPIILIRNLADVVISLRDHIVKTLKWPHFEVPLDFDQWNDKDQFNFLIEMAIPWYIFFYVSWRKVEKENKLRTKFICYEEFNQRPLEVFKQIFVHYNLNIDEDKILASMNNVKSMSKNKNRLNKGIIDRSSKLLTVDQINKIHDYTKFYPNIDFEPIL</sequence>
<reference evidence="2 3" key="1">
    <citation type="submission" date="2018-06" db="EMBL/GenBank/DDBJ databases">
        <title>Genomic Encyclopedia of Archaeal and Bacterial Type Strains, Phase II (KMG-II): from individual species to whole genera.</title>
        <authorList>
            <person name="Goeker M."/>
        </authorList>
    </citation>
    <scope>NUCLEOTIDE SEQUENCE [LARGE SCALE GENOMIC DNA]</scope>
    <source>
        <strain evidence="2 3">DSM 17205</strain>
    </source>
</reference>
<accession>A0ABX5PYN2</accession>
<evidence type="ECO:0000313" key="3">
    <source>
        <dbReference type="Proteomes" id="UP000248584"/>
    </source>
</evidence>
<dbReference type="Pfam" id="PF00685">
    <property type="entry name" value="Sulfotransfer_1"/>
    <property type="match status" value="1"/>
</dbReference>
<comment type="caution">
    <text evidence="2">The sequence shown here is derived from an EMBL/GenBank/DDBJ whole genome shotgun (WGS) entry which is preliminary data.</text>
</comment>
<dbReference type="RefSeq" id="WP_111474694.1">
    <property type="nucleotide sequence ID" value="NZ_QKZR01000002.1"/>
</dbReference>
<dbReference type="EMBL" id="QKZR01000002">
    <property type="protein sequence ID" value="PZX40924.1"/>
    <property type="molecule type" value="Genomic_DNA"/>
</dbReference>